<comment type="caution">
    <text evidence="1">The sequence shown here is derived from an EMBL/GenBank/DDBJ whole genome shotgun (WGS) entry which is preliminary data.</text>
</comment>
<keyword evidence="2" id="KW-1185">Reference proteome</keyword>
<dbReference type="RefSeq" id="WP_263341951.1">
    <property type="nucleotide sequence ID" value="NZ_JAGSYH010000008.1"/>
</dbReference>
<gene>
    <name evidence="1" type="ORF">ACFPT7_24065</name>
</gene>
<proteinExistence type="predicted"/>
<dbReference type="Proteomes" id="UP001596091">
    <property type="component" value="Unassembled WGS sequence"/>
</dbReference>
<name>A0ABW1EM92_9BACT</name>
<organism evidence="1 2">
    <name type="scientific">Acidicapsa dinghuensis</name>
    <dbReference type="NCBI Taxonomy" id="2218256"/>
    <lineage>
        <taxon>Bacteria</taxon>
        <taxon>Pseudomonadati</taxon>
        <taxon>Acidobacteriota</taxon>
        <taxon>Terriglobia</taxon>
        <taxon>Terriglobales</taxon>
        <taxon>Acidobacteriaceae</taxon>
        <taxon>Acidicapsa</taxon>
    </lineage>
</organism>
<reference evidence="2" key="1">
    <citation type="journal article" date="2019" name="Int. J. Syst. Evol. Microbiol.">
        <title>The Global Catalogue of Microorganisms (GCM) 10K type strain sequencing project: providing services to taxonomists for standard genome sequencing and annotation.</title>
        <authorList>
            <consortium name="The Broad Institute Genomics Platform"/>
            <consortium name="The Broad Institute Genome Sequencing Center for Infectious Disease"/>
            <person name="Wu L."/>
            <person name="Ma J."/>
        </authorList>
    </citation>
    <scope>NUCLEOTIDE SEQUENCE [LARGE SCALE GENOMIC DNA]</scope>
    <source>
        <strain evidence="2">JCM 4087</strain>
    </source>
</reference>
<accession>A0ABW1EM92</accession>
<evidence type="ECO:0000313" key="1">
    <source>
        <dbReference type="EMBL" id="MFC5865402.1"/>
    </source>
</evidence>
<dbReference type="SUPFAM" id="SSF88697">
    <property type="entry name" value="PUA domain-like"/>
    <property type="match status" value="1"/>
</dbReference>
<dbReference type="EMBL" id="JBHSPH010000020">
    <property type="protein sequence ID" value="MFC5865402.1"/>
    <property type="molecule type" value="Genomic_DNA"/>
</dbReference>
<evidence type="ECO:0000313" key="2">
    <source>
        <dbReference type="Proteomes" id="UP001596091"/>
    </source>
</evidence>
<sequence>MYTSAMVFTKRLRDRVRSGEVTCTIRFWLSPRVTAGKRYPMEEGHIEVDSIEQIGLPDITPELARRSGFLGVLDLLKVAKHGKGENIYLIHFHYIPPKRLAKNSRNTGA</sequence>
<protein>
    <submittedName>
        <fullName evidence="1">ASCH domain-containing protein</fullName>
    </submittedName>
</protein>
<dbReference type="InterPro" id="IPR015947">
    <property type="entry name" value="PUA-like_sf"/>
</dbReference>